<reference evidence="1" key="1">
    <citation type="submission" date="2020-05" db="EMBL/GenBank/DDBJ databases">
        <title>Large-scale comparative analyses of tick genomes elucidate their genetic diversity and vector capacities.</title>
        <authorList>
            <person name="Jia N."/>
            <person name="Wang J."/>
            <person name="Shi W."/>
            <person name="Du L."/>
            <person name="Sun Y."/>
            <person name="Zhan W."/>
            <person name="Jiang J."/>
            <person name="Wang Q."/>
            <person name="Zhang B."/>
            <person name="Ji P."/>
            <person name="Sakyi L.B."/>
            <person name="Cui X."/>
            <person name="Yuan T."/>
            <person name="Jiang B."/>
            <person name="Yang W."/>
            <person name="Lam T.T.-Y."/>
            <person name="Chang Q."/>
            <person name="Ding S."/>
            <person name="Wang X."/>
            <person name="Zhu J."/>
            <person name="Ruan X."/>
            <person name="Zhao L."/>
            <person name="Wei J."/>
            <person name="Que T."/>
            <person name="Du C."/>
            <person name="Cheng J."/>
            <person name="Dai P."/>
            <person name="Han X."/>
            <person name="Huang E."/>
            <person name="Gao Y."/>
            <person name="Liu J."/>
            <person name="Shao H."/>
            <person name="Ye R."/>
            <person name="Li L."/>
            <person name="Wei W."/>
            <person name="Wang X."/>
            <person name="Wang C."/>
            <person name="Yang T."/>
            <person name="Huo Q."/>
            <person name="Li W."/>
            <person name="Guo W."/>
            <person name="Chen H."/>
            <person name="Zhou L."/>
            <person name="Ni X."/>
            <person name="Tian J."/>
            <person name="Zhou Y."/>
            <person name="Sheng Y."/>
            <person name="Liu T."/>
            <person name="Pan Y."/>
            <person name="Xia L."/>
            <person name="Li J."/>
            <person name="Zhao F."/>
            <person name="Cao W."/>
        </authorList>
    </citation>
    <scope>NUCLEOTIDE SEQUENCE</scope>
    <source>
        <strain evidence="1">Dsil-2018</strain>
    </source>
</reference>
<gene>
    <name evidence="1" type="ORF">HPB49_017776</name>
</gene>
<evidence type="ECO:0000313" key="1">
    <source>
        <dbReference type="EMBL" id="KAH7960214.1"/>
    </source>
</evidence>
<keyword evidence="2" id="KW-1185">Reference proteome</keyword>
<organism evidence="1 2">
    <name type="scientific">Dermacentor silvarum</name>
    <name type="common">Tick</name>
    <dbReference type="NCBI Taxonomy" id="543639"/>
    <lineage>
        <taxon>Eukaryota</taxon>
        <taxon>Metazoa</taxon>
        <taxon>Ecdysozoa</taxon>
        <taxon>Arthropoda</taxon>
        <taxon>Chelicerata</taxon>
        <taxon>Arachnida</taxon>
        <taxon>Acari</taxon>
        <taxon>Parasitiformes</taxon>
        <taxon>Ixodida</taxon>
        <taxon>Ixodoidea</taxon>
        <taxon>Ixodidae</taxon>
        <taxon>Rhipicephalinae</taxon>
        <taxon>Dermacentor</taxon>
    </lineage>
</organism>
<sequence>MPTRCVAVGCSNTYATPATSLHTFSRNQELRKLGLLAMRHENWQPTITSRLCSTHFKNEDFVCDRSLAAEVQCKMNSGLKPDSGVFRLQL</sequence>
<proteinExistence type="predicted"/>
<name>A0ACB8D6Y4_DERSI</name>
<dbReference type="Proteomes" id="UP000821865">
    <property type="component" value="Chromosome 3"/>
</dbReference>
<dbReference type="EMBL" id="CM023472">
    <property type="protein sequence ID" value="KAH7960214.1"/>
    <property type="molecule type" value="Genomic_DNA"/>
</dbReference>
<accession>A0ACB8D6Y4</accession>
<evidence type="ECO:0000313" key="2">
    <source>
        <dbReference type="Proteomes" id="UP000821865"/>
    </source>
</evidence>
<comment type="caution">
    <text evidence="1">The sequence shown here is derived from an EMBL/GenBank/DDBJ whole genome shotgun (WGS) entry which is preliminary data.</text>
</comment>
<protein>
    <submittedName>
        <fullName evidence="1">Uncharacterized protein</fullName>
    </submittedName>
</protein>